<keyword evidence="3" id="KW-1185">Reference proteome</keyword>
<keyword evidence="1" id="KW-0812">Transmembrane</keyword>
<protein>
    <submittedName>
        <fullName evidence="2">Uncharacterized protein</fullName>
    </submittedName>
</protein>
<evidence type="ECO:0000256" key="1">
    <source>
        <dbReference type="SAM" id="Phobius"/>
    </source>
</evidence>
<gene>
    <name evidence="2" type="ORF">RUA8715_02284</name>
</gene>
<dbReference type="EMBL" id="FXYG01000003">
    <property type="protein sequence ID" value="SMX43829.1"/>
    <property type="molecule type" value="Genomic_DNA"/>
</dbReference>
<sequence length="358" mass="38345">MRSKRLLKLFLSALLVGSLTLSALNIWQIVNNPASTLLVERGLDELRLKYEKALSKAASPELIEQRLSARLSETPRDWIAIEALQGVAEDKKIELREATKEQIQAAASEDSGFFKTSGKCLKCALDAAQCELSAVLFCQLPVALTPIGDVSGIVKGGYAYSKGQDVDEVDVILSVVGLTAVAAAYPSAGTSLSIKAGAGMAKLMNSVGALPTSIRKQFVRSFEDGVEWSQVTSVRSIEDLRALIKPAVLNETVEMVSYIGKISGSMSTVDAIYVVKRVDGIEDLVPISRASEALKGKTVGAMEVMGKNKFIRTTMKWSDEAASVILGLVGLLSALVGLFWSVLTSAMLRVARRTASKS</sequence>
<evidence type="ECO:0000313" key="3">
    <source>
        <dbReference type="Proteomes" id="UP000202485"/>
    </source>
</evidence>
<dbReference type="Proteomes" id="UP000202485">
    <property type="component" value="Unassembled WGS sequence"/>
</dbReference>
<reference evidence="3" key="1">
    <citation type="submission" date="2017-05" db="EMBL/GenBank/DDBJ databases">
        <authorList>
            <person name="Rodrigo-Torres L."/>
            <person name="Arahal R. D."/>
            <person name="Lucena T."/>
        </authorList>
    </citation>
    <scope>NUCLEOTIDE SEQUENCE [LARGE SCALE GENOMIC DNA]</scope>
    <source>
        <strain evidence="3">CECT 8715</strain>
    </source>
</reference>
<proteinExistence type="predicted"/>
<name>A0A238KLU6_9RHOB</name>
<organism evidence="2 3">
    <name type="scientific">Ruegeria arenilitoris</name>
    <dbReference type="NCBI Taxonomy" id="1173585"/>
    <lineage>
        <taxon>Bacteria</taxon>
        <taxon>Pseudomonadati</taxon>
        <taxon>Pseudomonadota</taxon>
        <taxon>Alphaproteobacteria</taxon>
        <taxon>Rhodobacterales</taxon>
        <taxon>Roseobacteraceae</taxon>
        <taxon>Ruegeria</taxon>
    </lineage>
</organism>
<feature type="transmembrane region" description="Helical" evidence="1">
    <location>
        <begin position="321"/>
        <end position="343"/>
    </location>
</feature>
<evidence type="ECO:0000313" key="2">
    <source>
        <dbReference type="EMBL" id="SMX43829.1"/>
    </source>
</evidence>
<dbReference type="AlphaFoldDB" id="A0A238KLU6"/>
<keyword evidence="1" id="KW-1133">Transmembrane helix</keyword>
<accession>A0A238KLU6</accession>
<keyword evidence="1" id="KW-0472">Membrane</keyword>